<organism evidence="1 2">
    <name type="scientific">Metabacillus herbersteinensis</name>
    <dbReference type="NCBI Taxonomy" id="283816"/>
    <lineage>
        <taxon>Bacteria</taxon>
        <taxon>Bacillati</taxon>
        <taxon>Bacillota</taxon>
        <taxon>Bacilli</taxon>
        <taxon>Bacillales</taxon>
        <taxon>Bacillaceae</taxon>
        <taxon>Metabacillus</taxon>
    </lineage>
</organism>
<dbReference type="RefSeq" id="WP_378934422.1">
    <property type="nucleotide sequence ID" value="NZ_JBHLVO010000009.1"/>
</dbReference>
<gene>
    <name evidence="1" type="ORF">ACFFIX_12580</name>
</gene>
<accession>A0ABV6GF10</accession>
<dbReference type="EMBL" id="JBHLVO010000009">
    <property type="protein sequence ID" value="MFC0272272.1"/>
    <property type="molecule type" value="Genomic_DNA"/>
</dbReference>
<proteinExistence type="predicted"/>
<reference evidence="1 2" key="1">
    <citation type="submission" date="2024-09" db="EMBL/GenBank/DDBJ databases">
        <authorList>
            <person name="Sun Q."/>
            <person name="Mori K."/>
        </authorList>
    </citation>
    <scope>NUCLEOTIDE SEQUENCE [LARGE SCALE GENOMIC DNA]</scope>
    <source>
        <strain evidence="1 2">CCM 7228</strain>
    </source>
</reference>
<dbReference type="Proteomes" id="UP001589854">
    <property type="component" value="Unassembled WGS sequence"/>
</dbReference>
<dbReference type="InterPro" id="IPR009057">
    <property type="entry name" value="Homeodomain-like_sf"/>
</dbReference>
<evidence type="ECO:0000313" key="2">
    <source>
        <dbReference type="Proteomes" id="UP001589854"/>
    </source>
</evidence>
<sequence>MNKKPRKHQLDPEIKIKAAQEYLAGSKNSTQLGQELNVDPDTILNWAKRHKLHGADGFYKLAKNLSKDTVKLQKEINELKSTLKAKDVEIDILKKFQAFLKENE</sequence>
<comment type="caution">
    <text evidence="1">The sequence shown here is derived from an EMBL/GenBank/DDBJ whole genome shotgun (WGS) entry which is preliminary data.</text>
</comment>
<evidence type="ECO:0000313" key="1">
    <source>
        <dbReference type="EMBL" id="MFC0272272.1"/>
    </source>
</evidence>
<name>A0ABV6GF10_9BACI</name>
<dbReference type="SUPFAM" id="SSF46689">
    <property type="entry name" value="Homeodomain-like"/>
    <property type="match status" value="1"/>
</dbReference>
<keyword evidence="2" id="KW-1185">Reference proteome</keyword>
<protein>
    <submittedName>
        <fullName evidence="1">Transposase</fullName>
    </submittedName>
</protein>